<proteinExistence type="predicted"/>
<protein>
    <submittedName>
        <fullName evidence="1">Uncharacterized protein</fullName>
    </submittedName>
</protein>
<dbReference type="VEuPathDB" id="FungiDB:FOZG_11793"/>
<reference evidence="1" key="2">
    <citation type="submission" date="2012-06" db="EMBL/GenBank/DDBJ databases">
        <title>Annotation of the Genome Sequence of Fusarium oxysporum Fo47.</title>
        <authorList>
            <consortium name="The Broad Institute Genomics Platform"/>
            <person name="Ma L.-J."/>
            <person name="Corby-Kistler H."/>
            <person name="Broz K."/>
            <person name="Gale L.R."/>
            <person name="Jonkers W."/>
            <person name="O'Donnell K."/>
            <person name="Ploetz R."/>
            <person name="Steinberg C."/>
            <person name="Schwartz D.C."/>
            <person name="VanEtten H."/>
            <person name="Zhou S."/>
            <person name="Young S.K."/>
            <person name="Zeng Q."/>
            <person name="Gargeya S."/>
            <person name="Fitzgerald M."/>
            <person name="Abouelleil A."/>
            <person name="Alvarado L."/>
            <person name="Chapman S.B."/>
            <person name="Gainer-Dewar J."/>
            <person name="Goldberg J."/>
            <person name="Griggs A."/>
            <person name="Gujja S."/>
            <person name="Hansen M."/>
            <person name="Howarth C."/>
            <person name="Imamovic A."/>
            <person name="Ireland A."/>
            <person name="Larimer J."/>
            <person name="McCowan C."/>
            <person name="Murphy C."/>
            <person name="Pearson M."/>
            <person name="Poon T.W."/>
            <person name="Priest M."/>
            <person name="Roberts A."/>
            <person name="Saif S."/>
            <person name="Shea T."/>
            <person name="Sykes S."/>
            <person name="Wortman J."/>
            <person name="Nusbaum C."/>
            <person name="Birren B."/>
        </authorList>
    </citation>
    <scope>NUCLEOTIDE SEQUENCE</scope>
    <source>
        <strain evidence="1">Fo47</strain>
    </source>
</reference>
<dbReference type="HOGENOM" id="CLU_2740140_0_0_1"/>
<name>W9K258_FUSOX</name>
<organism evidence="1">
    <name type="scientific">Fusarium oxysporum Fo47</name>
    <dbReference type="NCBI Taxonomy" id="660027"/>
    <lineage>
        <taxon>Eukaryota</taxon>
        <taxon>Fungi</taxon>
        <taxon>Dikarya</taxon>
        <taxon>Ascomycota</taxon>
        <taxon>Pezizomycotina</taxon>
        <taxon>Sordariomycetes</taxon>
        <taxon>Hypocreomycetidae</taxon>
        <taxon>Hypocreales</taxon>
        <taxon>Nectriaceae</taxon>
        <taxon>Fusarium</taxon>
        <taxon>Fusarium oxysporum species complex</taxon>
    </lineage>
</organism>
<dbReference type="AlphaFoldDB" id="W9K258"/>
<accession>W9K258</accession>
<reference evidence="1" key="1">
    <citation type="submission" date="2011-06" db="EMBL/GenBank/DDBJ databases">
        <title>The Genome Sequence of Fusarium oxysporum Fo47.</title>
        <authorList>
            <consortium name="The Broad Institute Genome Sequencing Platform"/>
            <person name="Ma L.-J."/>
            <person name="Gale L.R."/>
            <person name="Schwartz D.C."/>
            <person name="Zhou S."/>
            <person name="Corby-Kistler H."/>
            <person name="Young S.K."/>
            <person name="Zeng Q."/>
            <person name="Gargeya S."/>
            <person name="Fitzgerald M."/>
            <person name="Haas B."/>
            <person name="Abouelleil A."/>
            <person name="Alvarado L."/>
            <person name="Arachchi H.M."/>
            <person name="Berlin A."/>
            <person name="Brown A."/>
            <person name="Chapman S.B."/>
            <person name="Chen Z."/>
            <person name="Dunbar C."/>
            <person name="Freedman E."/>
            <person name="Gearin G."/>
            <person name="Gellesch M."/>
            <person name="Goldberg J."/>
            <person name="Griggs A."/>
            <person name="Gujja S."/>
            <person name="Heiman D."/>
            <person name="Howarth C."/>
            <person name="Larson L."/>
            <person name="Lui A."/>
            <person name="MacDonald P.J.P."/>
            <person name="Mehta T."/>
            <person name="Montmayeur A."/>
            <person name="Murphy C."/>
            <person name="Neiman D."/>
            <person name="Pearson M."/>
            <person name="Priest M."/>
            <person name="Roberts A."/>
            <person name="Saif S."/>
            <person name="Shea T."/>
            <person name="Shenoy N."/>
            <person name="Sisk P."/>
            <person name="Stolte C."/>
            <person name="Sykes S."/>
            <person name="Wortman J."/>
            <person name="Nusbaum C."/>
            <person name="Birren B."/>
        </authorList>
    </citation>
    <scope>NUCLEOTIDE SEQUENCE [LARGE SCALE GENOMIC DNA]</scope>
    <source>
        <strain evidence="1">Fo47</strain>
    </source>
</reference>
<dbReference type="Proteomes" id="UP000030766">
    <property type="component" value="Unassembled WGS sequence"/>
</dbReference>
<evidence type="ECO:0000313" key="1">
    <source>
        <dbReference type="EMBL" id="EWZ36020.1"/>
    </source>
</evidence>
<sequence length="72" mass="8213">MPSLARLDQFGHASPQSGMSLEVTSTRALFPATNDHCYAQGSLLIASEDLRVLEKVRWMDIADQSEEREYRW</sequence>
<dbReference type="EMBL" id="JH717903">
    <property type="protein sequence ID" value="EWZ36020.1"/>
    <property type="molecule type" value="Genomic_DNA"/>
</dbReference>
<gene>
    <name evidence="1" type="ORF">FOZG_11793</name>
</gene>